<proteinExistence type="inferred from homology"/>
<dbReference type="EC" id="3.1.26.4" evidence="6"/>
<evidence type="ECO:0000256" key="1">
    <source>
        <dbReference type="ARBA" id="ARBA00000077"/>
    </source>
</evidence>
<dbReference type="InterPro" id="IPR012337">
    <property type="entry name" value="RNaseH-like_sf"/>
</dbReference>
<protein>
    <recommendedName>
        <fullName evidence="7">Ribonuclease HII</fullName>
        <ecNumber evidence="6">3.1.26.4</ecNumber>
    </recommendedName>
</protein>
<dbReference type="GO" id="GO:0046872">
    <property type="term" value="F:metal ion binding"/>
    <property type="evidence" value="ECO:0007669"/>
    <property type="project" value="UniProtKB-KW"/>
</dbReference>
<evidence type="ECO:0000256" key="6">
    <source>
        <dbReference type="ARBA" id="ARBA00012180"/>
    </source>
</evidence>
<evidence type="ECO:0000256" key="7">
    <source>
        <dbReference type="ARBA" id="ARBA00019179"/>
    </source>
</evidence>
<comment type="subcellular location">
    <subcellularLocation>
        <location evidence="4">Cytoplasm</location>
    </subcellularLocation>
</comment>
<dbReference type="SUPFAM" id="SSF53098">
    <property type="entry name" value="Ribonuclease H-like"/>
    <property type="match status" value="1"/>
</dbReference>
<evidence type="ECO:0000256" key="5">
    <source>
        <dbReference type="ARBA" id="ARBA00007383"/>
    </source>
</evidence>
<dbReference type="EMBL" id="CAEZXH010000130">
    <property type="protein sequence ID" value="CAB4695456.1"/>
    <property type="molecule type" value="Genomic_DNA"/>
</dbReference>
<dbReference type="Pfam" id="PF01351">
    <property type="entry name" value="RNase_HII"/>
    <property type="match status" value="1"/>
</dbReference>
<dbReference type="InterPro" id="IPR001352">
    <property type="entry name" value="RNase_HII/HIII"/>
</dbReference>
<evidence type="ECO:0000313" key="15">
    <source>
        <dbReference type="EMBL" id="CAB4594217.1"/>
    </source>
</evidence>
<gene>
    <name evidence="15" type="ORF">UFOPK1811_00357</name>
    <name evidence="16" type="ORF">UFOPK2360_01363</name>
    <name evidence="17" type="ORF">UFOPK2922_01363</name>
    <name evidence="18" type="ORF">UFOPK3306_01025</name>
</gene>
<evidence type="ECO:0000256" key="3">
    <source>
        <dbReference type="ARBA" id="ARBA00001946"/>
    </source>
</evidence>
<dbReference type="AlphaFoldDB" id="A0A6J7DVH3"/>
<organism evidence="18">
    <name type="scientific">freshwater metagenome</name>
    <dbReference type="NCBI Taxonomy" id="449393"/>
    <lineage>
        <taxon>unclassified sequences</taxon>
        <taxon>metagenomes</taxon>
        <taxon>ecological metagenomes</taxon>
    </lineage>
</organism>
<dbReference type="GO" id="GO:0006298">
    <property type="term" value="P:mismatch repair"/>
    <property type="evidence" value="ECO:0007669"/>
    <property type="project" value="TreeGrafter"/>
</dbReference>
<comment type="cofactor">
    <cofactor evidence="2">
        <name>Mn(2+)</name>
        <dbReference type="ChEBI" id="CHEBI:29035"/>
    </cofactor>
</comment>
<dbReference type="InterPro" id="IPR024567">
    <property type="entry name" value="RNase_HII/HIII_dom"/>
</dbReference>
<evidence type="ECO:0000256" key="10">
    <source>
        <dbReference type="ARBA" id="ARBA00022723"/>
    </source>
</evidence>
<keyword evidence="13" id="KW-0464">Manganese</keyword>
<dbReference type="EMBL" id="CAEZZS010000093">
    <property type="protein sequence ID" value="CAB4786451.1"/>
    <property type="molecule type" value="Genomic_DNA"/>
</dbReference>
<dbReference type="PANTHER" id="PTHR10954:SF18">
    <property type="entry name" value="RIBONUCLEASE HII"/>
    <property type="match status" value="1"/>
</dbReference>
<evidence type="ECO:0000313" key="18">
    <source>
        <dbReference type="EMBL" id="CAB4872564.1"/>
    </source>
</evidence>
<comment type="cofactor">
    <cofactor evidence="3">
        <name>Mg(2+)</name>
        <dbReference type="ChEBI" id="CHEBI:18420"/>
    </cofactor>
</comment>
<evidence type="ECO:0000256" key="9">
    <source>
        <dbReference type="ARBA" id="ARBA00022722"/>
    </source>
</evidence>
<dbReference type="Gene3D" id="3.30.420.10">
    <property type="entry name" value="Ribonuclease H-like superfamily/Ribonuclease H"/>
    <property type="match status" value="1"/>
</dbReference>
<dbReference type="InterPro" id="IPR036397">
    <property type="entry name" value="RNaseH_sf"/>
</dbReference>
<dbReference type="PROSITE" id="PS51975">
    <property type="entry name" value="RNASE_H_2"/>
    <property type="match status" value="1"/>
</dbReference>
<evidence type="ECO:0000256" key="11">
    <source>
        <dbReference type="ARBA" id="ARBA00022759"/>
    </source>
</evidence>
<dbReference type="GO" id="GO:0003723">
    <property type="term" value="F:RNA binding"/>
    <property type="evidence" value="ECO:0007669"/>
    <property type="project" value="InterPro"/>
</dbReference>
<keyword evidence="8" id="KW-0963">Cytoplasm</keyword>
<evidence type="ECO:0000256" key="13">
    <source>
        <dbReference type="ARBA" id="ARBA00023211"/>
    </source>
</evidence>
<keyword evidence="10" id="KW-0479">Metal-binding</keyword>
<keyword evidence="9" id="KW-0540">Nuclease</keyword>
<comment type="catalytic activity">
    <reaction evidence="1">
        <text>Endonucleolytic cleavage to 5'-phosphomonoester.</text>
        <dbReference type="EC" id="3.1.26.4"/>
    </reaction>
</comment>
<dbReference type="GO" id="GO:0032299">
    <property type="term" value="C:ribonuclease H2 complex"/>
    <property type="evidence" value="ECO:0007669"/>
    <property type="project" value="TreeGrafter"/>
</dbReference>
<name>A0A6J7DVH3_9ZZZZ</name>
<dbReference type="GO" id="GO:0004523">
    <property type="term" value="F:RNA-DNA hybrid ribonuclease activity"/>
    <property type="evidence" value="ECO:0007669"/>
    <property type="project" value="UniProtKB-EC"/>
</dbReference>
<evidence type="ECO:0000259" key="14">
    <source>
        <dbReference type="PROSITE" id="PS51975"/>
    </source>
</evidence>
<reference evidence="18" key="1">
    <citation type="submission" date="2020-05" db="EMBL/GenBank/DDBJ databases">
        <authorList>
            <person name="Chiriac C."/>
            <person name="Salcher M."/>
            <person name="Ghai R."/>
            <person name="Kavagutti S V."/>
        </authorList>
    </citation>
    <scope>NUCLEOTIDE SEQUENCE</scope>
</reference>
<keyword evidence="11" id="KW-0255">Endonuclease</keyword>
<feature type="domain" description="RNase H type-2" evidence="14">
    <location>
        <begin position="19"/>
        <end position="205"/>
    </location>
</feature>
<evidence type="ECO:0000313" key="17">
    <source>
        <dbReference type="EMBL" id="CAB4786451.1"/>
    </source>
</evidence>
<accession>A0A6J7DVH3</accession>
<evidence type="ECO:0000256" key="4">
    <source>
        <dbReference type="ARBA" id="ARBA00004496"/>
    </source>
</evidence>
<keyword evidence="12" id="KW-0378">Hydrolase</keyword>
<comment type="similarity">
    <text evidence="5">Belongs to the RNase HII family.</text>
</comment>
<evidence type="ECO:0000256" key="12">
    <source>
        <dbReference type="ARBA" id="ARBA00022801"/>
    </source>
</evidence>
<dbReference type="GO" id="GO:0043137">
    <property type="term" value="P:DNA replication, removal of RNA primer"/>
    <property type="evidence" value="ECO:0007669"/>
    <property type="project" value="TreeGrafter"/>
</dbReference>
<evidence type="ECO:0000256" key="2">
    <source>
        <dbReference type="ARBA" id="ARBA00001936"/>
    </source>
</evidence>
<sequence length="205" mass="21809">MGKSKSSTVEETLWANGFVRIVGVDEAGRGAYAGPLVVAAVILDPENPLSKVGDSKKFTPKVRAEIALEIRERALAVAVIEISPAEIDANGVHKANLAGMRRAIVEIGNCDYALTDGYAIEGLVVPTLAIWKGDQVSATVGAASIIAKTHRDQIMIECDQQFPGYGFAEHKGYGTATHTLALQSRGVTSIHRRSFAPIAQLLLNS</sequence>
<dbReference type="PANTHER" id="PTHR10954">
    <property type="entry name" value="RIBONUCLEASE H2 SUBUNIT A"/>
    <property type="match status" value="1"/>
</dbReference>
<dbReference type="EMBL" id="CAEZUJ010000008">
    <property type="protein sequence ID" value="CAB4594217.1"/>
    <property type="molecule type" value="Genomic_DNA"/>
</dbReference>
<evidence type="ECO:0000313" key="16">
    <source>
        <dbReference type="EMBL" id="CAB4695456.1"/>
    </source>
</evidence>
<dbReference type="EMBL" id="CAFBLI010000086">
    <property type="protein sequence ID" value="CAB4872564.1"/>
    <property type="molecule type" value="Genomic_DNA"/>
</dbReference>
<dbReference type="GO" id="GO:0005737">
    <property type="term" value="C:cytoplasm"/>
    <property type="evidence" value="ECO:0007669"/>
    <property type="project" value="UniProtKB-SubCell"/>
</dbReference>
<dbReference type="InterPro" id="IPR022898">
    <property type="entry name" value="RNase_HII"/>
</dbReference>
<dbReference type="NCBIfam" id="NF000595">
    <property type="entry name" value="PRK00015.1-3"/>
    <property type="match status" value="1"/>
</dbReference>
<evidence type="ECO:0000256" key="8">
    <source>
        <dbReference type="ARBA" id="ARBA00022490"/>
    </source>
</evidence>
<dbReference type="CDD" id="cd07182">
    <property type="entry name" value="RNase_HII_bacteria_HII_like"/>
    <property type="match status" value="1"/>
</dbReference>